<dbReference type="AlphaFoldDB" id="A0A7Y6Q521"/>
<evidence type="ECO:0000256" key="6">
    <source>
        <dbReference type="HAMAP-Rule" id="MF_00922"/>
    </source>
</evidence>
<dbReference type="SUPFAM" id="SSF48452">
    <property type="entry name" value="TPR-like"/>
    <property type="match status" value="1"/>
</dbReference>
<dbReference type="InterPro" id="IPR017689">
    <property type="entry name" value="BamD"/>
</dbReference>
<dbReference type="HAMAP" id="MF_00922">
    <property type="entry name" value="OM_assembly_BamD"/>
    <property type="match status" value="1"/>
</dbReference>
<dbReference type="EMBL" id="JABWDU010000002">
    <property type="protein sequence ID" value="NVD39214.1"/>
    <property type="molecule type" value="Genomic_DNA"/>
</dbReference>
<dbReference type="InterPro" id="IPR011990">
    <property type="entry name" value="TPR-like_helical_dom_sf"/>
</dbReference>
<comment type="similarity">
    <text evidence="6">Belongs to the BamD family.</text>
</comment>
<dbReference type="PANTHER" id="PTHR37423">
    <property type="entry name" value="SOLUBLE LYTIC MUREIN TRANSGLYCOSYLASE-RELATED"/>
    <property type="match status" value="1"/>
</dbReference>
<gene>
    <name evidence="6" type="primary">bamD</name>
    <name evidence="9" type="ORF">HT585_10135</name>
</gene>
<keyword evidence="5" id="KW-0449">Lipoprotein</keyword>
<dbReference type="PANTHER" id="PTHR37423:SF1">
    <property type="entry name" value="OUTER MEMBRANE PROTEIN ASSEMBLY FACTOR BAMD"/>
    <property type="match status" value="1"/>
</dbReference>
<comment type="subcellular location">
    <subcellularLocation>
        <location evidence="6">Cell outer membrane</location>
    </subcellularLocation>
</comment>
<organism evidence="9 10">
    <name type="scientific">Ensifer oleiphilus</name>
    <dbReference type="NCBI Taxonomy" id="2742698"/>
    <lineage>
        <taxon>Bacteria</taxon>
        <taxon>Pseudomonadati</taxon>
        <taxon>Pseudomonadota</taxon>
        <taxon>Alphaproteobacteria</taxon>
        <taxon>Hyphomicrobiales</taxon>
        <taxon>Rhizobiaceae</taxon>
        <taxon>Sinorhizobium/Ensifer group</taxon>
        <taxon>Ensifer</taxon>
    </lineage>
</organism>
<protein>
    <recommendedName>
        <fullName evidence="6">Outer membrane protein assembly factor BamD</fullName>
    </recommendedName>
</protein>
<evidence type="ECO:0000256" key="4">
    <source>
        <dbReference type="ARBA" id="ARBA00023237"/>
    </source>
</evidence>
<evidence type="ECO:0000256" key="2">
    <source>
        <dbReference type="ARBA" id="ARBA00023136"/>
    </source>
</evidence>
<keyword evidence="7" id="KW-0802">TPR repeat</keyword>
<dbReference type="CDD" id="cd15830">
    <property type="entry name" value="BamD"/>
    <property type="match status" value="1"/>
</dbReference>
<keyword evidence="4 6" id="KW-0998">Cell outer membrane</keyword>
<proteinExistence type="inferred from homology"/>
<reference evidence="9 10" key="1">
    <citation type="submission" date="2020-06" db="EMBL/GenBank/DDBJ databases">
        <authorList>
            <person name="Grouzdev D.S."/>
        </authorList>
    </citation>
    <scope>NUCLEOTIDE SEQUENCE [LARGE SCALE GENOMIC DNA]</scope>
    <source>
        <strain evidence="9 10">HO-A22</strain>
    </source>
</reference>
<comment type="caution">
    <text evidence="9">The sequence shown here is derived from an EMBL/GenBank/DDBJ whole genome shotgun (WGS) entry which is preliminary data.</text>
</comment>
<dbReference type="NCBIfam" id="TIGR03302">
    <property type="entry name" value="OM_YfiO"/>
    <property type="match status" value="1"/>
</dbReference>
<sequence>MVLAVSVDLKKSARVFAVVVAAVAGSALITACQNDPDIDITKLTAETDPPEVLYNQGLANLNAGKTGEAARKFEALDRQHPFSEYARKALVMNAFVSYRNGQYQEAINATGRYLNLYPQSEDAAYAQYIQGLAYTKQIPAVTQDQKPALKAIEAMQAVVDKYPDSQYVEDAQSKIRFARDQLAGKEMQVGRYYLERKEYLAAVSRFRTVVEQYPNTNQVEEALARLVESYYAMGVTSEAQTAAAVLGHNYPDSQWYNDSFKLLQSGGLEPRESGGSWIARAGKKLIGA</sequence>
<comment type="function">
    <text evidence="6">Part of the outer membrane protein assembly complex, which is involved in assembly and insertion of beta-barrel proteins into the outer membrane.</text>
</comment>
<evidence type="ECO:0000256" key="7">
    <source>
        <dbReference type="PROSITE-ProRule" id="PRU00339"/>
    </source>
</evidence>
<dbReference type="Gene3D" id="1.25.40.10">
    <property type="entry name" value="Tetratricopeptide repeat domain"/>
    <property type="match status" value="1"/>
</dbReference>
<evidence type="ECO:0000313" key="10">
    <source>
        <dbReference type="Proteomes" id="UP000520198"/>
    </source>
</evidence>
<evidence type="ECO:0000259" key="8">
    <source>
        <dbReference type="Pfam" id="PF13525"/>
    </source>
</evidence>
<dbReference type="PROSITE" id="PS50005">
    <property type="entry name" value="TPR"/>
    <property type="match status" value="1"/>
</dbReference>
<keyword evidence="1 6" id="KW-0732">Signal</keyword>
<evidence type="ECO:0000313" key="9">
    <source>
        <dbReference type="EMBL" id="NVD39214.1"/>
    </source>
</evidence>
<evidence type="ECO:0000256" key="5">
    <source>
        <dbReference type="ARBA" id="ARBA00023288"/>
    </source>
</evidence>
<keyword evidence="3" id="KW-0564">Palmitate</keyword>
<dbReference type="RefSeq" id="WP_176352780.1">
    <property type="nucleotide sequence ID" value="NZ_JABWDU010000002.1"/>
</dbReference>
<name>A0A7Y6Q521_9HYPH</name>
<feature type="domain" description="Outer membrane lipoprotein BamD-like" evidence="8">
    <location>
        <begin position="48"/>
        <end position="243"/>
    </location>
</feature>
<accession>A0A7Y6Q521</accession>
<dbReference type="InterPro" id="IPR039565">
    <property type="entry name" value="BamD-like"/>
</dbReference>
<dbReference type="Pfam" id="PF13525">
    <property type="entry name" value="YfiO"/>
    <property type="match status" value="1"/>
</dbReference>
<dbReference type="GO" id="GO:0043165">
    <property type="term" value="P:Gram-negative-bacterium-type cell outer membrane assembly"/>
    <property type="evidence" value="ECO:0007669"/>
    <property type="project" value="UniProtKB-UniRule"/>
</dbReference>
<keyword evidence="10" id="KW-1185">Reference proteome</keyword>
<evidence type="ECO:0000256" key="3">
    <source>
        <dbReference type="ARBA" id="ARBA00023139"/>
    </source>
</evidence>
<dbReference type="GO" id="GO:1990063">
    <property type="term" value="C:Bam protein complex"/>
    <property type="evidence" value="ECO:0007669"/>
    <property type="project" value="TreeGrafter"/>
</dbReference>
<comment type="subunit">
    <text evidence="6">Part of the Bam complex.</text>
</comment>
<feature type="repeat" description="TPR" evidence="7">
    <location>
        <begin position="183"/>
        <end position="216"/>
    </location>
</feature>
<dbReference type="Proteomes" id="UP000520198">
    <property type="component" value="Unassembled WGS sequence"/>
</dbReference>
<dbReference type="GO" id="GO:0051205">
    <property type="term" value="P:protein insertion into membrane"/>
    <property type="evidence" value="ECO:0007669"/>
    <property type="project" value="UniProtKB-UniRule"/>
</dbReference>
<evidence type="ECO:0000256" key="1">
    <source>
        <dbReference type="ARBA" id="ARBA00022729"/>
    </source>
</evidence>
<keyword evidence="2 6" id="KW-0472">Membrane</keyword>
<dbReference type="InterPro" id="IPR019734">
    <property type="entry name" value="TPR_rpt"/>
</dbReference>